<dbReference type="GO" id="GO:0004806">
    <property type="term" value="F:triacylglycerol lipase activity"/>
    <property type="evidence" value="ECO:0007669"/>
    <property type="project" value="TreeGrafter"/>
</dbReference>
<evidence type="ECO:0000259" key="2">
    <source>
        <dbReference type="Pfam" id="PF13472"/>
    </source>
</evidence>
<organism evidence="3 4">
    <name type="scientific">Actinomortierella ambigua</name>
    <dbReference type="NCBI Taxonomy" id="1343610"/>
    <lineage>
        <taxon>Eukaryota</taxon>
        <taxon>Fungi</taxon>
        <taxon>Fungi incertae sedis</taxon>
        <taxon>Mucoromycota</taxon>
        <taxon>Mortierellomycotina</taxon>
        <taxon>Mortierellomycetes</taxon>
        <taxon>Mortierellales</taxon>
        <taxon>Mortierellaceae</taxon>
        <taxon>Actinomortierella</taxon>
    </lineage>
</organism>
<dbReference type="SUPFAM" id="SSF52266">
    <property type="entry name" value="SGNH hydrolase"/>
    <property type="match status" value="1"/>
</dbReference>
<reference evidence="3" key="1">
    <citation type="journal article" date="2020" name="Fungal Divers.">
        <title>Resolving the Mortierellaceae phylogeny through synthesis of multi-gene phylogenetics and phylogenomics.</title>
        <authorList>
            <person name="Vandepol N."/>
            <person name="Liber J."/>
            <person name="Desiro A."/>
            <person name="Na H."/>
            <person name="Kennedy M."/>
            <person name="Barry K."/>
            <person name="Grigoriev I.V."/>
            <person name="Miller A.N."/>
            <person name="O'Donnell K."/>
            <person name="Stajich J.E."/>
            <person name="Bonito G."/>
        </authorList>
    </citation>
    <scope>NUCLEOTIDE SEQUENCE</scope>
    <source>
        <strain evidence="3">BC1065</strain>
    </source>
</reference>
<dbReference type="Proteomes" id="UP000807716">
    <property type="component" value="Unassembled WGS sequence"/>
</dbReference>
<proteinExistence type="predicted"/>
<dbReference type="PANTHER" id="PTHR37981:SF1">
    <property type="entry name" value="SGNH HYDROLASE-TYPE ESTERASE DOMAIN-CONTAINING PROTEIN"/>
    <property type="match status" value="1"/>
</dbReference>
<dbReference type="GO" id="GO:0019433">
    <property type="term" value="P:triglyceride catabolic process"/>
    <property type="evidence" value="ECO:0007669"/>
    <property type="project" value="TreeGrafter"/>
</dbReference>
<sequence>MLQTKPALLGLMLLSAFCQAVPGGYVALGDGYSSGFGSGNYDLDPGPCHRSSLAFPALWAKSHNQTSFSFAACNGASIEDVATLQLGNVSADTAIISLTIGADNVGLTGALSACAGGTEDSCRDQTNTAKGYISAELPGRLDALYNATRTKAPQAKIVVLGYPWLLNH</sequence>
<keyword evidence="4" id="KW-1185">Reference proteome</keyword>
<feature type="chain" id="PRO_5040407371" description="SGNH hydrolase-type esterase domain-containing protein" evidence="1">
    <location>
        <begin position="21"/>
        <end position="168"/>
    </location>
</feature>
<accession>A0A9P6Q7S2</accession>
<dbReference type="InterPro" id="IPR013830">
    <property type="entry name" value="SGNH_hydro"/>
</dbReference>
<dbReference type="InterPro" id="IPR037460">
    <property type="entry name" value="SEST-like"/>
</dbReference>
<gene>
    <name evidence="3" type="ORF">DFQ27_003360</name>
</gene>
<comment type="caution">
    <text evidence="3">The sequence shown here is derived from an EMBL/GenBank/DDBJ whole genome shotgun (WGS) entry which is preliminary data.</text>
</comment>
<dbReference type="Pfam" id="PF13472">
    <property type="entry name" value="Lipase_GDSL_2"/>
    <property type="match status" value="1"/>
</dbReference>
<evidence type="ECO:0000313" key="3">
    <source>
        <dbReference type="EMBL" id="KAG0260743.1"/>
    </source>
</evidence>
<dbReference type="EMBL" id="JAAAJB010000239">
    <property type="protein sequence ID" value="KAG0260743.1"/>
    <property type="molecule type" value="Genomic_DNA"/>
</dbReference>
<protein>
    <recommendedName>
        <fullName evidence="2">SGNH hydrolase-type esterase domain-containing protein</fullName>
    </recommendedName>
</protein>
<feature type="signal peptide" evidence="1">
    <location>
        <begin position="1"/>
        <end position="20"/>
    </location>
</feature>
<dbReference type="InterPro" id="IPR036514">
    <property type="entry name" value="SGNH_hydro_sf"/>
</dbReference>
<keyword evidence="1" id="KW-0732">Signal</keyword>
<dbReference type="OrthoDB" id="21678at2759"/>
<evidence type="ECO:0000313" key="4">
    <source>
        <dbReference type="Proteomes" id="UP000807716"/>
    </source>
</evidence>
<name>A0A9P6Q7S2_9FUNG</name>
<evidence type="ECO:0000256" key="1">
    <source>
        <dbReference type="SAM" id="SignalP"/>
    </source>
</evidence>
<dbReference type="AlphaFoldDB" id="A0A9P6Q7S2"/>
<dbReference type="Gene3D" id="3.40.50.1110">
    <property type="entry name" value="SGNH hydrolase"/>
    <property type="match status" value="1"/>
</dbReference>
<feature type="domain" description="SGNH hydrolase-type esterase" evidence="2">
    <location>
        <begin position="27"/>
        <end position="162"/>
    </location>
</feature>
<dbReference type="PANTHER" id="PTHR37981">
    <property type="entry name" value="LIPASE 2"/>
    <property type="match status" value="1"/>
</dbReference>